<dbReference type="InterPro" id="IPR000253">
    <property type="entry name" value="FHA_dom"/>
</dbReference>
<feature type="region of interest" description="Disordered" evidence="2">
    <location>
        <begin position="362"/>
        <end position="408"/>
    </location>
</feature>
<dbReference type="OrthoDB" id="444265at2759"/>
<dbReference type="PROSITE" id="PS50006">
    <property type="entry name" value="FHA_DOMAIN"/>
    <property type="match status" value="1"/>
</dbReference>
<dbReference type="Gene3D" id="2.60.200.20">
    <property type="match status" value="1"/>
</dbReference>
<feature type="region of interest" description="Disordered" evidence="2">
    <location>
        <begin position="1"/>
        <end position="95"/>
    </location>
</feature>
<dbReference type="InterPro" id="IPR050923">
    <property type="entry name" value="Cell_Proc_Reg/RNA_Proc"/>
</dbReference>
<comment type="caution">
    <text evidence="4">The sequence shown here is derived from an EMBL/GenBank/DDBJ whole genome shotgun (WGS) entry which is preliminary data.</text>
</comment>
<feature type="region of interest" description="Disordered" evidence="2">
    <location>
        <begin position="631"/>
        <end position="683"/>
    </location>
</feature>
<organism evidence="4 5">
    <name type="scientific">Arachis hypogaea</name>
    <name type="common">Peanut</name>
    <dbReference type="NCBI Taxonomy" id="3818"/>
    <lineage>
        <taxon>Eukaryota</taxon>
        <taxon>Viridiplantae</taxon>
        <taxon>Streptophyta</taxon>
        <taxon>Embryophyta</taxon>
        <taxon>Tracheophyta</taxon>
        <taxon>Spermatophyta</taxon>
        <taxon>Magnoliopsida</taxon>
        <taxon>eudicotyledons</taxon>
        <taxon>Gunneridae</taxon>
        <taxon>Pentapetalae</taxon>
        <taxon>rosids</taxon>
        <taxon>fabids</taxon>
        <taxon>Fabales</taxon>
        <taxon>Fabaceae</taxon>
        <taxon>Papilionoideae</taxon>
        <taxon>50 kb inversion clade</taxon>
        <taxon>dalbergioids sensu lato</taxon>
        <taxon>Dalbergieae</taxon>
        <taxon>Pterocarpus clade</taxon>
        <taxon>Arachis</taxon>
    </lineage>
</organism>
<gene>
    <name evidence="4" type="ORF">Ahy_Scaffold8g108407</name>
</gene>
<dbReference type="Proteomes" id="UP000289738">
    <property type="component" value="Unassembled WGS sequence"/>
</dbReference>
<dbReference type="EMBL" id="SDMP01000028">
    <property type="protein sequence ID" value="RYQ78939.1"/>
    <property type="molecule type" value="Genomic_DNA"/>
</dbReference>
<dbReference type="Pfam" id="PF00498">
    <property type="entry name" value="FHA"/>
    <property type="match status" value="1"/>
</dbReference>
<dbReference type="STRING" id="3818.A0A444WN45"/>
<reference evidence="4 5" key="1">
    <citation type="submission" date="2019-01" db="EMBL/GenBank/DDBJ databases">
        <title>Sequencing of cultivated peanut Arachis hypogaea provides insights into genome evolution and oil improvement.</title>
        <authorList>
            <person name="Chen X."/>
        </authorList>
    </citation>
    <scope>NUCLEOTIDE SEQUENCE [LARGE SCALE GENOMIC DNA]</scope>
    <source>
        <strain evidence="5">cv. Fuhuasheng</strain>
        <tissue evidence="4">Leaves</tissue>
    </source>
</reference>
<feature type="compositionally biased region" description="Pro residues" evidence="2">
    <location>
        <begin position="1"/>
        <end position="11"/>
    </location>
</feature>
<feature type="region of interest" description="Disordered" evidence="2">
    <location>
        <begin position="699"/>
        <end position="755"/>
    </location>
</feature>
<keyword evidence="1" id="KW-0175">Coiled coil</keyword>
<evidence type="ECO:0000313" key="5">
    <source>
        <dbReference type="Proteomes" id="UP000289738"/>
    </source>
</evidence>
<feature type="compositionally biased region" description="Polar residues" evidence="2">
    <location>
        <begin position="665"/>
        <end position="678"/>
    </location>
</feature>
<protein>
    <recommendedName>
        <fullName evidence="3">FHA domain-containing protein</fullName>
    </recommendedName>
</protein>
<feature type="coiled-coil region" evidence="1">
    <location>
        <begin position="418"/>
        <end position="478"/>
    </location>
</feature>
<feature type="compositionally biased region" description="Acidic residues" evidence="2">
    <location>
        <begin position="372"/>
        <end position="385"/>
    </location>
</feature>
<feature type="compositionally biased region" description="Low complexity" evidence="2">
    <location>
        <begin position="30"/>
        <end position="50"/>
    </location>
</feature>
<feature type="compositionally biased region" description="Polar residues" evidence="2">
    <location>
        <begin position="744"/>
        <end position="755"/>
    </location>
</feature>
<feature type="compositionally biased region" description="Basic and acidic residues" evidence="2">
    <location>
        <begin position="570"/>
        <end position="583"/>
    </location>
</feature>
<accession>A0A444WN45</accession>
<dbReference type="PANTHER" id="PTHR23308">
    <property type="entry name" value="NUCLEAR INHIBITOR OF PROTEIN PHOSPHATASE-1"/>
    <property type="match status" value="1"/>
</dbReference>
<evidence type="ECO:0000313" key="4">
    <source>
        <dbReference type="EMBL" id="RYQ78939.1"/>
    </source>
</evidence>
<feature type="compositionally biased region" description="Basic and acidic residues" evidence="2">
    <location>
        <begin position="631"/>
        <end position="645"/>
    </location>
</feature>
<keyword evidence="5" id="KW-1185">Reference proteome</keyword>
<name>A0A444WN45_ARAHY</name>
<feature type="region of interest" description="Disordered" evidence="2">
    <location>
        <begin position="554"/>
        <end position="587"/>
    </location>
</feature>
<dbReference type="SUPFAM" id="SSF49879">
    <property type="entry name" value="SMAD/FHA domain"/>
    <property type="match status" value="1"/>
</dbReference>
<dbReference type="SMART" id="SM00240">
    <property type="entry name" value="FHA"/>
    <property type="match status" value="1"/>
</dbReference>
<feature type="compositionally biased region" description="Low complexity" evidence="2">
    <location>
        <begin position="12"/>
        <end position="23"/>
    </location>
</feature>
<evidence type="ECO:0000259" key="3">
    <source>
        <dbReference type="PROSITE" id="PS50006"/>
    </source>
</evidence>
<feature type="compositionally biased region" description="Pro residues" evidence="2">
    <location>
        <begin position="71"/>
        <end position="83"/>
    </location>
</feature>
<feature type="compositionally biased region" description="Basic and acidic residues" evidence="2">
    <location>
        <begin position="499"/>
        <end position="510"/>
    </location>
</feature>
<feature type="compositionally biased region" description="Pro residues" evidence="2">
    <location>
        <begin position="51"/>
        <end position="60"/>
    </location>
</feature>
<dbReference type="CDD" id="cd22677">
    <property type="entry name" value="FHA_Kanadaptin"/>
    <property type="match status" value="1"/>
</dbReference>
<sequence>MAMPPPPPRIPNPSSSSSSSSSSSDEKSVPETAISEPPPTTTTTSTDSAAMPPPRIPEPPSSSNSDDSTEPRPPQQPPQPPKPSSSSSSSQGIPIPYKIPPWSSAPCHEFCLEVLKDGAIIDKYDVHEKGAYMFGRLDLCDFVLEHPTISRFHAVLQFKRNGDAYLYDLGSTHGTFLNKNQVEKNTYVDLHVGDVIRFGQSSRLFIFQGPSELMPPEINKKFIREMKMREVMLDKEASLQRARLEASLSDGVSWGMGEDAIEEEEDDVDEVTWQSYKGQLTEKQEKTREKILKRMEKISNMKKEINSIRVKDISQGGLTQGQQTQIARNEQRITQVLEELENLEETLNDSIRESIGARTGKISRGKKKGVVEDEDEYLSDGDDEFFDRTKKTSSRQKPGDNQSIETADTLLDKKDAIIQEMNEKKELLIIEKNKMSSESAKQDEVDDSLDAYMSGLSSQLVQDKSVQLEKELSTLQSELDRICYLLKIADPTGEAVKKRELKAQEPKSNKSQEVASNIKKKPQAKTQKISEPCIKVDNKKPLVETQKISDTCAKADNSIQEGKPGDATMDLDKSEPGSDKVEGENVVYTVPKPQWLGAVEDRVTDDNQQPIAPLHDTDESNQFVDYKDRNKILGSGDDAKTRESNIESAAPGLILRKRKQVEMTGANSNDVTRQSTSAPVGEKMAEDAVALLLKHKRGLYATDDVENQDEEKRKPKRVLGPEKPSFLNDQTDDTWVPPEGQSGDGRTSLNDKYGY</sequence>
<feature type="coiled-coil region" evidence="1">
    <location>
        <begin position="326"/>
        <end position="353"/>
    </location>
</feature>
<proteinExistence type="predicted"/>
<feature type="domain" description="FHA" evidence="3">
    <location>
        <begin position="132"/>
        <end position="182"/>
    </location>
</feature>
<evidence type="ECO:0000256" key="1">
    <source>
        <dbReference type="SAM" id="Coils"/>
    </source>
</evidence>
<dbReference type="InterPro" id="IPR008984">
    <property type="entry name" value="SMAD_FHA_dom_sf"/>
</dbReference>
<feature type="compositionally biased region" description="Polar residues" evidence="2">
    <location>
        <begin position="395"/>
        <end position="406"/>
    </location>
</feature>
<feature type="region of interest" description="Disordered" evidence="2">
    <location>
        <begin position="499"/>
        <end position="526"/>
    </location>
</feature>
<dbReference type="AlphaFoldDB" id="A0A444WN45"/>
<dbReference type="FunFam" id="2.60.200.20:FF:000053">
    <property type="entry name" value="Os06g0275900 protein"/>
    <property type="match status" value="1"/>
</dbReference>
<evidence type="ECO:0000256" key="2">
    <source>
        <dbReference type="SAM" id="MobiDB-lite"/>
    </source>
</evidence>